<dbReference type="PANTHER" id="PTHR35046:SF23">
    <property type="entry name" value="NUCLEOTIDYLTRANSFERASE, RIBONUCLEASE H"/>
    <property type="match status" value="1"/>
</dbReference>
<name>A0A5B6VCP5_9ROSI</name>
<dbReference type="Pfam" id="PF17921">
    <property type="entry name" value="Integrase_H2C2"/>
    <property type="match status" value="1"/>
</dbReference>
<feature type="domain" description="Integrase zinc-binding" evidence="1">
    <location>
        <begin position="18"/>
        <end position="63"/>
    </location>
</feature>
<dbReference type="PANTHER" id="PTHR35046">
    <property type="entry name" value="ZINC KNUCKLE (CCHC-TYPE) FAMILY PROTEIN"/>
    <property type="match status" value="1"/>
</dbReference>
<keyword evidence="3" id="KW-1185">Reference proteome</keyword>
<evidence type="ECO:0000259" key="1">
    <source>
        <dbReference type="Pfam" id="PF17921"/>
    </source>
</evidence>
<organism evidence="2 3">
    <name type="scientific">Gossypium australe</name>
    <dbReference type="NCBI Taxonomy" id="47621"/>
    <lineage>
        <taxon>Eukaryota</taxon>
        <taxon>Viridiplantae</taxon>
        <taxon>Streptophyta</taxon>
        <taxon>Embryophyta</taxon>
        <taxon>Tracheophyta</taxon>
        <taxon>Spermatophyta</taxon>
        <taxon>Magnoliopsida</taxon>
        <taxon>eudicotyledons</taxon>
        <taxon>Gunneridae</taxon>
        <taxon>Pentapetalae</taxon>
        <taxon>rosids</taxon>
        <taxon>malvids</taxon>
        <taxon>Malvales</taxon>
        <taxon>Malvaceae</taxon>
        <taxon>Malvoideae</taxon>
        <taxon>Gossypium</taxon>
    </lineage>
</organism>
<protein>
    <submittedName>
        <fullName evidence="2">DNA/RNA polymerases superfamily protein</fullName>
    </submittedName>
</protein>
<accession>A0A5B6VCP5</accession>
<sequence length="220" mass="25203">MFTRLSLVDDGGLLAELQAHASPYAMHLRGNKMYQDVKELYWWTGLKCYVTEFVAKCLTCQQTLLVGTLTPTKKYPIWVTVDRLTTLAHFLSIRKDYCLQKQAKLYISEIVRLPGVPISIISYQNPQFTSRFWKKLQDSLGTHLDFSTKAVLSNFEAQNFLTTIVSNRASKWHFMRTCMDVNVELLSVGHKCRTSLCCTELGDRKVLGPELVQESQGRIK</sequence>
<reference evidence="3" key="1">
    <citation type="journal article" date="2019" name="Plant Biotechnol. J.">
        <title>Genome sequencing of the Australian wild diploid species Gossypium australe highlights disease resistance and delayed gland morphogenesis.</title>
        <authorList>
            <person name="Cai Y."/>
            <person name="Cai X."/>
            <person name="Wang Q."/>
            <person name="Wang P."/>
            <person name="Zhang Y."/>
            <person name="Cai C."/>
            <person name="Xu Y."/>
            <person name="Wang K."/>
            <person name="Zhou Z."/>
            <person name="Wang C."/>
            <person name="Geng S."/>
            <person name="Li B."/>
            <person name="Dong Q."/>
            <person name="Hou Y."/>
            <person name="Wang H."/>
            <person name="Ai P."/>
            <person name="Liu Z."/>
            <person name="Yi F."/>
            <person name="Sun M."/>
            <person name="An G."/>
            <person name="Cheng J."/>
            <person name="Zhang Y."/>
            <person name="Shi Q."/>
            <person name="Xie Y."/>
            <person name="Shi X."/>
            <person name="Chang Y."/>
            <person name="Huang F."/>
            <person name="Chen Y."/>
            <person name="Hong S."/>
            <person name="Mi L."/>
            <person name="Sun Q."/>
            <person name="Zhang L."/>
            <person name="Zhou B."/>
            <person name="Peng R."/>
            <person name="Zhang X."/>
            <person name="Liu F."/>
        </authorList>
    </citation>
    <scope>NUCLEOTIDE SEQUENCE [LARGE SCALE GENOMIC DNA]</scope>
    <source>
        <strain evidence="3">cv. PA1801</strain>
    </source>
</reference>
<evidence type="ECO:0000313" key="2">
    <source>
        <dbReference type="EMBL" id="KAA3466980.1"/>
    </source>
</evidence>
<dbReference type="AlphaFoldDB" id="A0A5B6VCP5"/>
<dbReference type="Gene3D" id="3.30.420.10">
    <property type="entry name" value="Ribonuclease H-like superfamily/Ribonuclease H"/>
    <property type="match status" value="1"/>
</dbReference>
<dbReference type="InterPro" id="IPR041588">
    <property type="entry name" value="Integrase_H2C2"/>
</dbReference>
<gene>
    <name evidence="2" type="ORF">EPI10_002032</name>
</gene>
<dbReference type="GO" id="GO:0003676">
    <property type="term" value="F:nucleic acid binding"/>
    <property type="evidence" value="ECO:0007669"/>
    <property type="project" value="InterPro"/>
</dbReference>
<dbReference type="InterPro" id="IPR012337">
    <property type="entry name" value="RNaseH-like_sf"/>
</dbReference>
<dbReference type="SUPFAM" id="SSF53098">
    <property type="entry name" value="Ribonuclease H-like"/>
    <property type="match status" value="1"/>
</dbReference>
<proteinExistence type="predicted"/>
<dbReference type="Proteomes" id="UP000325315">
    <property type="component" value="Unassembled WGS sequence"/>
</dbReference>
<dbReference type="InterPro" id="IPR036397">
    <property type="entry name" value="RNaseH_sf"/>
</dbReference>
<dbReference type="EMBL" id="SMMG02000007">
    <property type="protein sequence ID" value="KAA3466980.1"/>
    <property type="molecule type" value="Genomic_DNA"/>
</dbReference>
<dbReference type="Gene3D" id="1.10.340.70">
    <property type="match status" value="1"/>
</dbReference>
<comment type="caution">
    <text evidence="2">The sequence shown here is derived from an EMBL/GenBank/DDBJ whole genome shotgun (WGS) entry which is preliminary data.</text>
</comment>
<evidence type="ECO:0000313" key="3">
    <source>
        <dbReference type="Proteomes" id="UP000325315"/>
    </source>
</evidence>